<evidence type="ECO:0000313" key="11">
    <source>
        <dbReference type="Proteomes" id="UP001153712"/>
    </source>
</evidence>
<evidence type="ECO:0000256" key="6">
    <source>
        <dbReference type="PROSITE-ProRule" id="PRU01263"/>
    </source>
</evidence>
<evidence type="ECO:0000256" key="5">
    <source>
        <dbReference type="PROSITE-ProRule" id="PRU00108"/>
    </source>
</evidence>
<dbReference type="GO" id="GO:0001654">
    <property type="term" value="P:eye development"/>
    <property type="evidence" value="ECO:0007669"/>
    <property type="project" value="UniProtKB-ARBA"/>
</dbReference>
<keyword evidence="4 5" id="KW-0539">Nucleus</keyword>
<dbReference type="InterPro" id="IPR009057">
    <property type="entry name" value="Homeodomain-like_sf"/>
</dbReference>
<dbReference type="Proteomes" id="UP001153712">
    <property type="component" value="Chromosome 14"/>
</dbReference>
<feature type="domain" description="ZAD" evidence="9">
    <location>
        <begin position="3"/>
        <end position="82"/>
    </location>
</feature>
<evidence type="ECO:0000256" key="1">
    <source>
        <dbReference type="ARBA" id="ARBA00004123"/>
    </source>
</evidence>
<dbReference type="SUPFAM" id="SSF57716">
    <property type="entry name" value="Glucocorticoid receptor-like (DNA-binding domain)"/>
    <property type="match status" value="1"/>
</dbReference>
<accession>A0A9N9XMM6</accession>
<dbReference type="CDD" id="cd00086">
    <property type="entry name" value="homeodomain"/>
    <property type="match status" value="1"/>
</dbReference>
<evidence type="ECO:0008006" key="12">
    <source>
        <dbReference type="Google" id="ProtNLM"/>
    </source>
</evidence>
<feature type="compositionally biased region" description="Polar residues" evidence="7">
    <location>
        <begin position="136"/>
        <end position="149"/>
    </location>
</feature>
<dbReference type="AlphaFoldDB" id="A0A9N9XMM6"/>
<dbReference type="SMART" id="SM00868">
    <property type="entry name" value="zf-AD"/>
    <property type="match status" value="1"/>
</dbReference>
<dbReference type="GO" id="GO:0048646">
    <property type="term" value="P:anatomical structure formation involved in morphogenesis"/>
    <property type="evidence" value="ECO:0007669"/>
    <property type="project" value="UniProtKB-ARBA"/>
</dbReference>
<keyword evidence="6" id="KW-0863">Zinc-finger</keyword>
<dbReference type="PROSITE" id="PS51915">
    <property type="entry name" value="ZAD"/>
    <property type="match status" value="1"/>
</dbReference>
<dbReference type="Gene3D" id="1.10.10.60">
    <property type="entry name" value="Homeodomain-like"/>
    <property type="match status" value="1"/>
</dbReference>
<keyword evidence="2 5" id="KW-0238">DNA-binding</keyword>
<feature type="domain" description="Homeobox" evidence="8">
    <location>
        <begin position="237"/>
        <end position="300"/>
    </location>
</feature>
<feature type="binding site" evidence="6">
    <location>
        <position position="55"/>
    </location>
    <ligand>
        <name>Zn(2+)</name>
        <dbReference type="ChEBI" id="CHEBI:29105"/>
    </ligand>
</feature>
<dbReference type="PANTHER" id="PTHR11850">
    <property type="entry name" value="HOMEOBOX PROTEIN TRANSCRIPTION FACTORS"/>
    <property type="match status" value="1"/>
</dbReference>
<evidence type="ECO:0000313" key="10">
    <source>
        <dbReference type="EMBL" id="CAG9857416.1"/>
    </source>
</evidence>
<feature type="region of interest" description="Disordered" evidence="7">
    <location>
        <begin position="136"/>
        <end position="176"/>
    </location>
</feature>
<gene>
    <name evidence="10" type="ORF">PHYEVI_LOCUS3821</name>
</gene>
<protein>
    <recommendedName>
        <fullName evidence="12">Homeobox domain-containing protein</fullName>
    </recommendedName>
</protein>
<dbReference type="InterPro" id="IPR001356">
    <property type="entry name" value="HD"/>
</dbReference>
<dbReference type="OrthoDB" id="10056939at2759"/>
<dbReference type="GO" id="GO:0000987">
    <property type="term" value="F:cis-regulatory region sequence-specific DNA binding"/>
    <property type="evidence" value="ECO:0007669"/>
    <property type="project" value="UniProtKB-ARBA"/>
</dbReference>
<evidence type="ECO:0000259" key="9">
    <source>
        <dbReference type="PROSITE" id="PS51915"/>
    </source>
</evidence>
<keyword evidence="6" id="KW-0862">Zinc</keyword>
<evidence type="ECO:0000256" key="2">
    <source>
        <dbReference type="ARBA" id="ARBA00023125"/>
    </source>
</evidence>
<feature type="DNA-binding region" description="Homeobox" evidence="5">
    <location>
        <begin position="239"/>
        <end position="301"/>
    </location>
</feature>
<dbReference type="GO" id="GO:0005634">
    <property type="term" value="C:nucleus"/>
    <property type="evidence" value="ECO:0007669"/>
    <property type="project" value="UniProtKB-SubCell"/>
</dbReference>
<comment type="subcellular location">
    <subcellularLocation>
        <location evidence="1 5">Nucleus</location>
    </subcellularLocation>
</comment>
<dbReference type="GO" id="GO:0008270">
    <property type="term" value="F:zinc ion binding"/>
    <property type="evidence" value="ECO:0007669"/>
    <property type="project" value="UniProtKB-UniRule"/>
</dbReference>
<sequence length="411" mass="46907">MTKVCRLCLMKLQRGSKYFNINAVESFTGFMPYRDQLTTCIPEMALDLIPNPVICNHCRTALKSAYDFKSRCMFVEKKIRNFLEGQNFRESNETSYDISMIPADDVPPLNKTALVLSKTDDADPDESAVQPEKFLNIQSEEPGQLSNAEPETAESADQSDEAKEESPSGSDALKMYYKPLNKGGRPRIYPRHRMTVSRLYADEEFVCNFCAEPFRSLQLLRKHNTVCSKTIQTVSKKNIIAKRPHLPTKAKNHLKKWLFKHTDHPYPTDQEKQMLMKETNLSLLQVENWFINARRRILQDLTKLKSRGFQTEDINDSHLGLDVDFMDLVPPNALRKFCSTIKDPFGAARERMGAETDPLEGPVEAVESVTLPGPPVHMVKLEKMDDDVEEIKEEEVDLSAVKSELAVEDNR</sequence>
<dbReference type="GO" id="GO:0006355">
    <property type="term" value="P:regulation of DNA-templated transcription"/>
    <property type="evidence" value="ECO:0007669"/>
    <property type="project" value="InterPro"/>
</dbReference>
<name>A0A9N9XMM6_PHYSR</name>
<evidence type="ECO:0000256" key="4">
    <source>
        <dbReference type="ARBA" id="ARBA00023242"/>
    </source>
</evidence>
<dbReference type="InterPro" id="IPR012934">
    <property type="entry name" value="Znf_AD"/>
</dbReference>
<dbReference type="Pfam" id="PF05920">
    <property type="entry name" value="Homeobox_KN"/>
    <property type="match status" value="1"/>
</dbReference>
<evidence type="ECO:0000256" key="3">
    <source>
        <dbReference type="ARBA" id="ARBA00023155"/>
    </source>
</evidence>
<organism evidence="10 11">
    <name type="scientific">Phyllotreta striolata</name>
    <name type="common">Striped flea beetle</name>
    <name type="synonym">Crioceris striolata</name>
    <dbReference type="NCBI Taxonomy" id="444603"/>
    <lineage>
        <taxon>Eukaryota</taxon>
        <taxon>Metazoa</taxon>
        <taxon>Ecdysozoa</taxon>
        <taxon>Arthropoda</taxon>
        <taxon>Hexapoda</taxon>
        <taxon>Insecta</taxon>
        <taxon>Pterygota</taxon>
        <taxon>Neoptera</taxon>
        <taxon>Endopterygota</taxon>
        <taxon>Coleoptera</taxon>
        <taxon>Polyphaga</taxon>
        <taxon>Cucujiformia</taxon>
        <taxon>Chrysomeloidea</taxon>
        <taxon>Chrysomelidae</taxon>
        <taxon>Galerucinae</taxon>
        <taxon>Alticini</taxon>
        <taxon>Phyllotreta</taxon>
    </lineage>
</organism>
<feature type="binding site" evidence="6">
    <location>
        <position position="8"/>
    </location>
    <ligand>
        <name>Zn(2+)</name>
        <dbReference type="ChEBI" id="CHEBI:29105"/>
    </ligand>
</feature>
<evidence type="ECO:0000259" key="8">
    <source>
        <dbReference type="PROSITE" id="PS50071"/>
    </source>
</evidence>
<dbReference type="SUPFAM" id="SSF46689">
    <property type="entry name" value="Homeodomain-like"/>
    <property type="match status" value="1"/>
</dbReference>
<keyword evidence="6" id="KW-0479">Metal-binding</keyword>
<feature type="binding site" evidence="6">
    <location>
        <position position="5"/>
    </location>
    <ligand>
        <name>Zn(2+)</name>
        <dbReference type="ChEBI" id="CHEBI:29105"/>
    </ligand>
</feature>
<dbReference type="SMART" id="SM00389">
    <property type="entry name" value="HOX"/>
    <property type="match status" value="1"/>
</dbReference>
<dbReference type="PROSITE" id="PS50071">
    <property type="entry name" value="HOMEOBOX_2"/>
    <property type="match status" value="1"/>
</dbReference>
<keyword evidence="3 5" id="KW-0371">Homeobox</keyword>
<reference evidence="10" key="1">
    <citation type="submission" date="2022-01" db="EMBL/GenBank/DDBJ databases">
        <authorList>
            <person name="King R."/>
        </authorList>
    </citation>
    <scope>NUCLEOTIDE SEQUENCE</scope>
</reference>
<dbReference type="GO" id="GO:0009887">
    <property type="term" value="P:animal organ morphogenesis"/>
    <property type="evidence" value="ECO:0007669"/>
    <property type="project" value="UniProtKB-ARBA"/>
</dbReference>
<keyword evidence="11" id="KW-1185">Reference proteome</keyword>
<dbReference type="EMBL" id="OU900107">
    <property type="protein sequence ID" value="CAG9857416.1"/>
    <property type="molecule type" value="Genomic_DNA"/>
</dbReference>
<feature type="binding site" evidence="6">
    <location>
        <position position="58"/>
    </location>
    <ligand>
        <name>Zn(2+)</name>
        <dbReference type="ChEBI" id="CHEBI:29105"/>
    </ligand>
</feature>
<proteinExistence type="predicted"/>
<evidence type="ECO:0000256" key="7">
    <source>
        <dbReference type="SAM" id="MobiDB-lite"/>
    </source>
</evidence>
<dbReference type="InterPro" id="IPR050224">
    <property type="entry name" value="TALE_homeobox"/>
</dbReference>
<dbReference type="InterPro" id="IPR008422">
    <property type="entry name" value="KN_HD"/>
</dbReference>